<name>A0ABY5W0I5_9ACTN</name>
<dbReference type="InterPro" id="IPR006311">
    <property type="entry name" value="TAT_signal"/>
</dbReference>
<dbReference type="PANTHER" id="PTHR43737">
    <property type="entry name" value="BLL7424 PROTEIN"/>
    <property type="match status" value="1"/>
</dbReference>
<dbReference type="PANTHER" id="PTHR43737:SF1">
    <property type="entry name" value="DUF1501 DOMAIN-CONTAINING PROTEIN"/>
    <property type="match status" value="1"/>
</dbReference>
<evidence type="ECO:0000313" key="2">
    <source>
        <dbReference type="Proteomes" id="UP001059617"/>
    </source>
</evidence>
<evidence type="ECO:0000313" key="1">
    <source>
        <dbReference type="EMBL" id="UWP82950.1"/>
    </source>
</evidence>
<dbReference type="RefSeq" id="WP_259860729.1">
    <property type="nucleotide sequence ID" value="NZ_BAAAST010000158.1"/>
</dbReference>
<keyword evidence="2" id="KW-1185">Reference proteome</keyword>
<reference evidence="1" key="2">
    <citation type="submission" date="2022-09" db="EMBL/GenBank/DDBJ databases">
        <title>Biosynthetic gene clusters of Dactylosporangioum fulvum.</title>
        <authorList>
            <person name="Caradec T."/>
        </authorList>
    </citation>
    <scope>NUCLEOTIDE SEQUENCE</scope>
    <source>
        <strain evidence="1">NRRL B-16292</strain>
    </source>
</reference>
<dbReference type="PROSITE" id="PS51318">
    <property type="entry name" value="TAT"/>
    <property type="match status" value="1"/>
</dbReference>
<accession>A0ABY5W0I5</accession>
<reference evidence="1" key="1">
    <citation type="submission" date="2021-04" db="EMBL/GenBank/DDBJ databases">
        <authorList>
            <person name="Hartkoorn R.C."/>
            <person name="Beaudoing E."/>
            <person name="Hot D."/>
        </authorList>
    </citation>
    <scope>NUCLEOTIDE SEQUENCE</scope>
    <source>
        <strain evidence="1">NRRL B-16292</strain>
    </source>
</reference>
<sequence length="462" mass="48830">MEKQTVRPSNSLHPECPDLLRLGPNRFEAALRAEATAVREEQKGVRDQYLELARQEDEQEEGKGVTRRRFFVGAAATTTALATSQFLTTQASFAATPTGTLIHVFLYGGADALSLFAPMNDATLQRVRPSFTLPENTSIPLERGFGLNESFAPLKKYLDAGQLAFIPAVSDRRLDRSHFAATDICQLGGLPAETGGMGWLTNLADKLGPGTAFRAIGIGSTLPRSLVGGGGALALSNVGALNVNGDGKFKQPTVDAIKTLFTGVNHPIESPVRSGIDALTLATKLAQEGYTPANGVRYTGVGNAFKELAQLIKGGANVRIATIGMGGWDTHENQGTRGGYVARHFGELATGMAAFFDDLGPDLSANVTVMVSSEFGRRVAENGGGTDHGHGGGVVVLSGKKLASKLLGTWNGLGTLTNGDVPEMNNMFSVFGSIAQGRFGLTDAEIGQIFPRQTYTPVKIYA</sequence>
<dbReference type="EMBL" id="CP073720">
    <property type="protein sequence ID" value="UWP82950.1"/>
    <property type="molecule type" value="Genomic_DNA"/>
</dbReference>
<dbReference type="Proteomes" id="UP001059617">
    <property type="component" value="Chromosome"/>
</dbReference>
<dbReference type="Pfam" id="PF07394">
    <property type="entry name" value="DUF1501"/>
    <property type="match status" value="1"/>
</dbReference>
<organism evidence="1 2">
    <name type="scientific">Dactylosporangium fulvum</name>
    <dbReference type="NCBI Taxonomy" id="53359"/>
    <lineage>
        <taxon>Bacteria</taxon>
        <taxon>Bacillati</taxon>
        <taxon>Actinomycetota</taxon>
        <taxon>Actinomycetes</taxon>
        <taxon>Micromonosporales</taxon>
        <taxon>Micromonosporaceae</taxon>
        <taxon>Dactylosporangium</taxon>
    </lineage>
</organism>
<protein>
    <submittedName>
        <fullName evidence="1">DUF1501 domain-containing protein</fullName>
    </submittedName>
</protein>
<proteinExistence type="predicted"/>
<gene>
    <name evidence="1" type="ORF">Dfulv_01160</name>
</gene>
<dbReference type="InterPro" id="IPR010869">
    <property type="entry name" value="DUF1501"/>
</dbReference>